<dbReference type="PANTHER" id="PTHR24198:SF165">
    <property type="entry name" value="ANKYRIN REPEAT-CONTAINING PROTEIN-RELATED"/>
    <property type="match status" value="1"/>
</dbReference>
<dbReference type="PRINTS" id="PR01415">
    <property type="entry name" value="ANKYRIN"/>
</dbReference>
<reference evidence="5" key="1">
    <citation type="journal article" date="2016" name="Genome Announc.">
        <title>Draft genome sequence of Aspergillus niger strain An76.</title>
        <authorList>
            <person name="Gong W."/>
            <person name="Cheng Z."/>
            <person name="Zhang H."/>
            <person name="Liu L."/>
            <person name="Gao P."/>
            <person name="Wang L."/>
        </authorList>
    </citation>
    <scope>NUCLEOTIDE SEQUENCE [LARGE SCALE GENOMIC DNA]</scope>
    <source>
        <strain evidence="5">An76</strain>
    </source>
</reference>
<organism evidence="4 5">
    <name type="scientific">Aspergillus niger</name>
    <dbReference type="NCBI Taxonomy" id="5061"/>
    <lineage>
        <taxon>Eukaryota</taxon>
        <taxon>Fungi</taxon>
        <taxon>Dikarya</taxon>
        <taxon>Ascomycota</taxon>
        <taxon>Pezizomycotina</taxon>
        <taxon>Eurotiomycetes</taxon>
        <taxon>Eurotiomycetidae</taxon>
        <taxon>Eurotiales</taxon>
        <taxon>Aspergillaceae</taxon>
        <taxon>Aspergillus</taxon>
        <taxon>Aspergillus subgen. Circumdati</taxon>
    </lineage>
</organism>
<keyword evidence="1" id="KW-0677">Repeat</keyword>
<dbReference type="EMBL" id="BCMY01000003">
    <property type="protein sequence ID" value="GAQ37640.1"/>
    <property type="molecule type" value="Genomic_DNA"/>
</dbReference>
<proteinExistence type="predicted"/>
<evidence type="ECO:0000256" key="1">
    <source>
        <dbReference type="ARBA" id="ARBA00022737"/>
    </source>
</evidence>
<evidence type="ECO:0000256" key="2">
    <source>
        <dbReference type="ARBA" id="ARBA00023043"/>
    </source>
</evidence>
<sequence length="634" mass="70238">MSSPNPVSTLLAKVNQLTVRHENGRWKNDAEDSESRLALAMVCLLGEEDTVSDLLAKRRRIRVMDGSSSYAETLIIASEYKNALNSIFASKRDQWKAKRTIGGRTPLCCAAEGGNAEIVRMLLENGEDVNETDADGGRCVPLHWAAYDENLEALELLLKHQANIEAVNADGHTPLALAARTYQVAAVNLLLEKYKPNVNPMDDRGFTPLYTLVKTKPKNSREAEARRKIMRRLIEGGADVEAGLGLYGPTALHSAALNCCFEDAAMLLENGADVNVSTRDGLSPLACAAIQGNLEMVKLFMDHNAKVDEPGVQNMTPLEMVLMAQHDWWECGIKVDNTFRPHIIELFLQRKPDLLLQKSKCNLFLEGTTITGMAIYQGTPEMVKILLRYPGSNVEQGVLRMPLLCWAAFQGKADMVTMLIEQGISLQGVDGRYGRNALSWAVIKGHQGVFTQLLHTPGFGLDDVDQQGRSALFHAAVAGHEDMFEELRSRGCAVHRPDKFGITPLVVAVQHGRENVIRKSLENHPLTQEPRDRFGRSLSWWMRSTGNDALREVIVGYGMQLGELSPIEEIRSFLHYESNRSKQPCDVCTLGLNRGDRGIECGSGCRKYRICHICRQFGASSEDFEGSESEGSTE</sequence>
<dbReference type="Proteomes" id="UP000068243">
    <property type="component" value="Unassembled WGS sequence"/>
</dbReference>
<dbReference type="OrthoDB" id="366390at2759"/>
<evidence type="ECO:0000313" key="4">
    <source>
        <dbReference type="EMBL" id="GAQ37640.1"/>
    </source>
</evidence>
<dbReference type="PROSITE" id="PS50088">
    <property type="entry name" value="ANK_REPEAT"/>
    <property type="match status" value="4"/>
</dbReference>
<dbReference type="InterPro" id="IPR002110">
    <property type="entry name" value="Ankyrin_rpt"/>
</dbReference>
<feature type="repeat" description="ANK" evidence="3">
    <location>
        <begin position="247"/>
        <end position="279"/>
    </location>
</feature>
<dbReference type="VEuPathDB" id="FungiDB:ATCC64974_78910"/>
<comment type="caution">
    <text evidence="4">The sequence shown here is derived from an EMBL/GenBank/DDBJ whole genome shotgun (WGS) entry which is preliminary data.</text>
</comment>
<accession>A0A117DXA7</accession>
<dbReference type="VEuPathDB" id="FungiDB:ATCC64974_78920"/>
<feature type="repeat" description="ANK" evidence="3">
    <location>
        <begin position="280"/>
        <end position="312"/>
    </location>
</feature>
<dbReference type="AlphaFoldDB" id="A0A117DXA7"/>
<dbReference type="VEuPathDB" id="FungiDB:ASPNIDRAFT2_44117"/>
<keyword evidence="2 3" id="KW-0040">ANK repeat</keyword>
<gene>
    <name evidence="4" type="ORF">ABL_02236</name>
</gene>
<dbReference type="VEuPathDB" id="FungiDB:M747DRAFT_351542"/>
<dbReference type="Gene3D" id="1.25.40.20">
    <property type="entry name" value="Ankyrin repeat-containing domain"/>
    <property type="match status" value="3"/>
</dbReference>
<name>A0A117DXA7_ASPNG</name>
<dbReference type="VEuPathDB" id="FungiDB:ASPNIDRAFT2_190840"/>
<dbReference type="OMA" id="ANACDIC"/>
<protein>
    <submittedName>
        <fullName evidence="4">Uncharacterized protein</fullName>
    </submittedName>
</protein>
<dbReference type="SMART" id="SM00248">
    <property type="entry name" value="ANK"/>
    <property type="match status" value="12"/>
</dbReference>
<evidence type="ECO:0000256" key="3">
    <source>
        <dbReference type="PROSITE-ProRule" id="PRU00023"/>
    </source>
</evidence>
<dbReference type="VEuPathDB" id="FungiDB:An04g03000"/>
<dbReference type="Pfam" id="PF12796">
    <property type="entry name" value="Ank_2"/>
    <property type="match status" value="2"/>
</dbReference>
<dbReference type="SUPFAM" id="SSF48403">
    <property type="entry name" value="Ankyrin repeat"/>
    <property type="match status" value="2"/>
</dbReference>
<feature type="repeat" description="ANK" evidence="3">
    <location>
        <begin position="102"/>
        <end position="134"/>
    </location>
</feature>
<evidence type="ECO:0000313" key="5">
    <source>
        <dbReference type="Proteomes" id="UP000068243"/>
    </source>
</evidence>
<dbReference type="InterPro" id="IPR036770">
    <property type="entry name" value="Ankyrin_rpt-contain_sf"/>
</dbReference>
<feature type="repeat" description="ANK" evidence="3">
    <location>
        <begin position="141"/>
        <end position="169"/>
    </location>
</feature>
<dbReference type="PANTHER" id="PTHR24198">
    <property type="entry name" value="ANKYRIN REPEAT AND PROTEIN KINASE DOMAIN-CONTAINING PROTEIN"/>
    <property type="match status" value="1"/>
</dbReference>
<dbReference type="Pfam" id="PF13637">
    <property type="entry name" value="Ank_4"/>
    <property type="match status" value="1"/>
</dbReference>
<dbReference type="PROSITE" id="PS50297">
    <property type="entry name" value="ANK_REP_REGION"/>
    <property type="match status" value="4"/>
</dbReference>